<proteinExistence type="predicted"/>
<name>A0AAD7BNS0_9AGAR</name>
<gene>
    <name evidence="1" type="ORF">FB45DRAFT_1060561</name>
</gene>
<evidence type="ECO:0000313" key="1">
    <source>
        <dbReference type="EMBL" id="KAJ7625984.1"/>
    </source>
</evidence>
<comment type="caution">
    <text evidence="1">The sequence shown here is derived from an EMBL/GenBank/DDBJ whole genome shotgun (WGS) entry which is preliminary data.</text>
</comment>
<accession>A0AAD7BNS0</accession>
<dbReference type="EMBL" id="JARKIF010000012">
    <property type="protein sequence ID" value="KAJ7625984.1"/>
    <property type="molecule type" value="Genomic_DNA"/>
</dbReference>
<protein>
    <submittedName>
        <fullName evidence="1">Uncharacterized protein</fullName>
    </submittedName>
</protein>
<evidence type="ECO:0000313" key="2">
    <source>
        <dbReference type="Proteomes" id="UP001221142"/>
    </source>
</evidence>
<reference evidence="1" key="1">
    <citation type="submission" date="2023-03" db="EMBL/GenBank/DDBJ databases">
        <title>Massive genome expansion in bonnet fungi (Mycena s.s.) driven by repeated elements and novel gene families across ecological guilds.</title>
        <authorList>
            <consortium name="Lawrence Berkeley National Laboratory"/>
            <person name="Harder C.B."/>
            <person name="Miyauchi S."/>
            <person name="Viragh M."/>
            <person name="Kuo A."/>
            <person name="Thoen E."/>
            <person name="Andreopoulos B."/>
            <person name="Lu D."/>
            <person name="Skrede I."/>
            <person name="Drula E."/>
            <person name="Henrissat B."/>
            <person name="Morin E."/>
            <person name="Kohler A."/>
            <person name="Barry K."/>
            <person name="LaButti K."/>
            <person name="Morin E."/>
            <person name="Salamov A."/>
            <person name="Lipzen A."/>
            <person name="Mereny Z."/>
            <person name="Hegedus B."/>
            <person name="Baldrian P."/>
            <person name="Stursova M."/>
            <person name="Weitz H."/>
            <person name="Taylor A."/>
            <person name="Grigoriev I.V."/>
            <person name="Nagy L.G."/>
            <person name="Martin F."/>
            <person name="Kauserud H."/>
        </authorList>
    </citation>
    <scope>NUCLEOTIDE SEQUENCE</scope>
    <source>
        <strain evidence="1">9284</strain>
    </source>
</reference>
<dbReference type="AlphaFoldDB" id="A0AAD7BNS0"/>
<sequence>MFFPGELVDSVIDLVRSDPITLADCALVCRQWVPRSRYHYFSSVQLVRNTNRDTLRTFILILASPLATFISSVREVYIFHHSSYGTPVLSAGDIIGLFARYGLAPTLLHLSCSLRHLGAAAPLPSVTHLRLELGPRIPDSRPAAFELVVNFIHEFPGLRSLALGVGLQILENVAGYTLRPPPPNLREIEISTPAVLGYMLSLGTPLILPELIVRFVDEQQWGEVERYLSDERVRGRIECLTLTDCSALPVLPSLEGLGHLVIAQPFHYMGPHLRVALLSLSRTASAKRLESLTLHGTRHGRGEAFASVLPPVGEWSEMDDILTDVELWPRLRTVYVCGGDGLEGRTPELMVTLLPLCLASGILKVGSVDPAHRHGLTA</sequence>
<keyword evidence="2" id="KW-1185">Reference proteome</keyword>
<dbReference type="Proteomes" id="UP001221142">
    <property type="component" value="Unassembled WGS sequence"/>
</dbReference>
<organism evidence="1 2">
    <name type="scientific">Roridomyces roridus</name>
    <dbReference type="NCBI Taxonomy" id="1738132"/>
    <lineage>
        <taxon>Eukaryota</taxon>
        <taxon>Fungi</taxon>
        <taxon>Dikarya</taxon>
        <taxon>Basidiomycota</taxon>
        <taxon>Agaricomycotina</taxon>
        <taxon>Agaricomycetes</taxon>
        <taxon>Agaricomycetidae</taxon>
        <taxon>Agaricales</taxon>
        <taxon>Marasmiineae</taxon>
        <taxon>Mycenaceae</taxon>
        <taxon>Roridomyces</taxon>
    </lineage>
</organism>